<comment type="similarity">
    <text evidence="2">Belongs to the COQ9 family.</text>
</comment>
<dbReference type="Proteomes" id="UP000553193">
    <property type="component" value="Unassembled WGS sequence"/>
</dbReference>
<evidence type="ECO:0000256" key="1">
    <source>
        <dbReference type="ARBA" id="ARBA00004749"/>
    </source>
</evidence>
<gene>
    <name evidence="8" type="ORF">GGQ83_003396</name>
</gene>
<dbReference type="GO" id="GO:0008289">
    <property type="term" value="F:lipid binding"/>
    <property type="evidence" value="ECO:0007669"/>
    <property type="project" value="UniProtKB-KW"/>
</dbReference>
<keyword evidence="9" id="KW-1185">Reference proteome</keyword>
<dbReference type="NCBIfam" id="TIGR02396">
    <property type="entry name" value="diverge_rpsU"/>
    <property type="match status" value="1"/>
</dbReference>
<dbReference type="PANTHER" id="PTHR21427">
    <property type="entry name" value="UBIQUINONE BIOSYNTHESIS PROTEIN COQ9, MITOCHONDRIAL"/>
    <property type="match status" value="1"/>
</dbReference>
<dbReference type="InterPro" id="IPR013718">
    <property type="entry name" value="COQ9_C"/>
</dbReference>
<comment type="pathway">
    <text evidence="1">Cofactor biosynthesis; ubiquinone biosynthesis.</text>
</comment>
<keyword evidence="8" id="KW-0830">Ubiquinone</keyword>
<dbReference type="Gene3D" id="1.10.357.10">
    <property type="entry name" value="Tetracycline Repressor, domain 2"/>
    <property type="match status" value="1"/>
</dbReference>
<dbReference type="EMBL" id="JACIDJ010000007">
    <property type="protein sequence ID" value="MBB3899929.1"/>
    <property type="molecule type" value="Genomic_DNA"/>
</dbReference>
<dbReference type="AlphaFoldDB" id="A0A840AE78"/>
<evidence type="ECO:0000256" key="2">
    <source>
        <dbReference type="ARBA" id="ARBA00010766"/>
    </source>
</evidence>
<dbReference type="Pfam" id="PF08511">
    <property type="entry name" value="COQ9"/>
    <property type="match status" value="1"/>
</dbReference>
<name>A0A840AE78_9PROT</name>
<comment type="caution">
    <text evidence="8">The sequence shown here is derived from an EMBL/GenBank/DDBJ whole genome shotgun (WGS) entry which is preliminary data.</text>
</comment>
<evidence type="ECO:0000256" key="3">
    <source>
        <dbReference type="ARBA" id="ARBA00022688"/>
    </source>
</evidence>
<organism evidence="8 9">
    <name type="scientific">Roseococcus suduntuyensis</name>
    <dbReference type="NCBI Taxonomy" id="455361"/>
    <lineage>
        <taxon>Bacteria</taxon>
        <taxon>Pseudomonadati</taxon>
        <taxon>Pseudomonadota</taxon>
        <taxon>Alphaproteobacteria</taxon>
        <taxon>Acetobacterales</taxon>
        <taxon>Roseomonadaceae</taxon>
        <taxon>Roseococcus</taxon>
    </lineage>
</organism>
<reference evidence="8 9" key="1">
    <citation type="submission" date="2020-08" db="EMBL/GenBank/DDBJ databases">
        <title>Genomic Encyclopedia of Type Strains, Phase IV (KMG-IV): sequencing the most valuable type-strain genomes for metagenomic binning, comparative biology and taxonomic classification.</title>
        <authorList>
            <person name="Goeker M."/>
        </authorList>
    </citation>
    <scope>NUCLEOTIDE SEQUENCE [LARGE SCALE GENOMIC DNA]</scope>
    <source>
        <strain evidence="8 9">DSM 19979</strain>
    </source>
</reference>
<comment type="function">
    <text evidence="6">Membrane-associated protein that warps the membrane surface to access and bind aromatic isoprenes with high specificity, including ubiquinone (CoQ) isoprene intermediates and presents them directly to COQ7, therefore facilitating the COQ7-mediated hydroxylase step. Participates in the biosynthesis of coenzyme Q, also named ubiquinone, an essential lipid-soluble electron transporter for aerobic cellular respiration.</text>
</comment>
<protein>
    <submittedName>
        <fullName evidence="8">Ubiquinone biosynthesis protein COQ9</fullName>
    </submittedName>
</protein>
<evidence type="ECO:0000256" key="4">
    <source>
        <dbReference type="ARBA" id="ARBA00022946"/>
    </source>
</evidence>
<evidence type="ECO:0000256" key="6">
    <source>
        <dbReference type="ARBA" id="ARBA00058104"/>
    </source>
</evidence>
<dbReference type="PANTHER" id="PTHR21427:SF19">
    <property type="entry name" value="UBIQUINONE BIOSYNTHESIS PROTEIN COQ9, MITOCHONDRIAL"/>
    <property type="match status" value="1"/>
</dbReference>
<dbReference type="RefSeq" id="WP_184386163.1">
    <property type="nucleotide sequence ID" value="NZ_JACIDJ010000007.1"/>
</dbReference>
<keyword evidence="4" id="KW-0809">Transit peptide</keyword>
<sequence>MTDDALILAAVAQANHMGWTRETLRRALEDQGEPAEMLDNAFPRGVAGAVEAWCALADRRMEEEATAEDMTGLRTPQRIRRAIELRLRAAEPDREALRAATALLALPWNIPVALRCTANTASAIWYAAGDSSADFSWYTRRATVAAIYAATLAYWMRPQTPEMEDVLEFLDRRLSELPKPKAKQQHA</sequence>
<keyword evidence="5" id="KW-0446">Lipid-binding</keyword>
<proteinExistence type="inferred from homology"/>
<feature type="domain" description="COQ9 C-terminal" evidence="7">
    <location>
        <begin position="111"/>
        <end position="176"/>
    </location>
</feature>
<accession>A0A840AE78</accession>
<evidence type="ECO:0000259" key="7">
    <source>
        <dbReference type="Pfam" id="PF08511"/>
    </source>
</evidence>
<evidence type="ECO:0000256" key="5">
    <source>
        <dbReference type="ARBA" id="ARBA00023121"/>
    </source>
</evidence>
<keyword evidence="3" id="KW-0831">Ubiquinone biosynthesis</keyword>
<dbReference type="GO" id="GO:0006744">
    <property type="term" value="P:ubiquinone biosynthetic process"/>
    <property type="evidence" value="ECO:0007669"/>
    <property type="project" value="UniProtKB-KW"/>
</dbReference>
<dbReference type="InterPro" id="IPR012762">
    <property type="entry name" value="Ubiq_biosynth_COQ9"/>
</dbReference>
<evidence type="ECO:0000313" key="8">
    <source>
        <dbReference type="EMBL" id="MBB3899929.1"/>
    </source>
</evidence>
<evidence type="ECO:0000313" key="9">
    <source>
        <dbReference type="Proteomes" id="UP000553193"/>
    </source>
</evidence>